<sequence length="89" mass="10279">MSLTPIDHKTFITNETMLPDRVWTITLQIGIMPDDDHTQFQLEVINSRTGEIRELASIPHSPVHVSRDNLDRMIEQCVKVFDRMTGPFT</sequence>
<reference evidence="1" key="2">
    <citation type="submission" date="2015-07" db="EMBL/GenBank/DDBJ databases">
        <title>Plasmids, circular viruses and viroids from rat gut.</title>
        <authorList>
            <person name="Jorgensen T.J."/>
            <person name="Hansen M.A."/>
            <person name="Xu Z."/>
            <person name="Tabak M.A."/>
            <person name="Sorensen S.J."/>
            <person name="Hansen L.H."/>
        </authorList>
    </citation>
    <scope>NUCLEOTIDE SEQUENCE</scope>
    <source>
        <strain evidence="1">RGFK1508</strain>
    </source>
</reference>
<organism evidence="1">
    <name type="scientific">uncultured prokaryote</name>
    <dbReference type="NCBI Taxonomy" id="198431"/>
    <lineage>
        <taxon>unclassified sequences</taxon>
        <taxon>environmental samples</taxon>
    </lineage>
</organism>
<reference evidence="1" key="1">
    <citation type="submission" date="2015-06" db="EMBL/GenBank/DDBJ databases">
        <authorList>
            <person name="Joergensen T."/>
        </authorList>
    </citation>
    <scope>NUCLEOTIDE SEQUENCE</scope>
    <source>
        <strain evidence="1">RGFK1508</strain>
    </source>
</reference>
<dbReference type="AlphaFoldDB" id="A0A0H5QNN5"/>
<evidence type="ECO:0000313" key="1">
    <source>
        <dbReference type="EMBL" id="CRY97357.1"/>
    </source>
</evidence>
<protein>
    <submittedName>
        <fullName evidence="1">Uncharacterized protein</fullName>
    </submittedName>
</protein>
<proteinExistence type="predicted"/>
<name>A0A0H5QNN5_9ZZZZ</name>
<dbReference type="EMBL" id="LN854044">
    <property type="protein sequence ID" value="CRY97357.1"/>
    <property type="molecule type" value="Genomic_DNA"/>
</dbReference>
<accession>A0A0H5QNN5</accession>